<dbReference type="EMBL" id="QUOU01000001">
    <property type="protein sequence ID" value="REL26321.1"/>
    <property type="molecule type" value="Genomic_DNA"/>
</dbReference>
<keyword evidence="1" id="KW-0812">Transmembrane</keyword>
<evidence type="ECO:0000313" key="4">
    <source>
        <dbReference type="Proteomes" id="UP000256478"/>
    </source>
</evidence>
<feature type="domain" description="Two component regulator three Y" evidence="2">
    <location>
        <begin position="638"/>
        <end position="697"/>
    </location>
</feature>
<evidence type="ECO:0000259" key="2">
    <source>
        <dbReference type="Pfam" id="PF07495"/>
    </source>
</evidence>
<dbReference type="SUPFAM" id="SSF63829">
    <property type="entry name" value="Calcium-dependent phosphotriesterase"/>
    <property type="match status" value="1"/>
</dbReference>
<dbReference type="AlphaFoldDB" id="A0A3E0TNY2"/>
<dbReference type="InterPro" id="IPR015943">
    <property type="entry name" value="WD40/YVTN_repeat-like_dom_sf"/>
</dbReference>
<evidence type="ECO:0000256" key="1">
    <source>
        <dbReference type="SAM" id="Phobius"/>
    </source>
</evidence>
<gene>
    <name evidence="3" type="ORF">DXX93_06810</name>
</gene>
<dbReference type="InterPro" id="IPR011047">
    <property type="entry name" value="Quinoprotein_ADH-like_sf"/>
</dbReference>
<dbReference type="Pfam" id="PF07495">
    <property type="entry name" value="Y_Y_Y"/>
    <property type="match status" value="1"/>
</dbReference>
<reference evidence="3 4" key="1">
    <citation type="submission" date="2018-08" db="EMBL/GenBank/DDBJ databases">
        <title>Thalassotalea euphylliae genome.</title>
        <authorList>
            <person name="Summers S."/>
            <person name="Rice S.A."/>
            <person name="Freckelton M.L."/>
            <person name="Nedved B.T."/>
            <person name="Hadfield M.G."/>
        </authorList>
    </citation>
    <scope>NUCLEOTIDE SEQUENCE [LARGE SCALE GENOMIC DNA]</scope>
    <source>
        <strain evidence="3 4">H1</strain>
    </source>
</reference>
<name>A0A3E0TNY2_9GAMM</name>
<dbReference type="InterPro" id="IPR013783">
    <property type="entry name" value="Ig-like_fold"/>
</dbReference>
<organism evidence="3 4">
    <name type="scientific">Thalassotalea euphylliae</name>
    <dbReference type="NCBI Taxonomy" id="1655234"/>
    <lineage>
        <taxon>Bacteria</taxon>
        <taxon>Pseudomonadati</taxon>
        <taxon>Pseudomonadota</taxon>
        <taxon>Gammaproteobacteria</taxon>
        <taxon>Alteromonadales</taxon>
        <taxon>Colwelliaceae</taxon>
        <taxon>Thalassotalea</taxon>
    </lineage>
</organism>
<dbReference type="SUPFAM" id="SSF50998">
    <property type="entry name" value="Quinoprotein alcohol dehydrogenase-like"/>
    <property type="match status" value="1"/>
</dbReference>
<keyword evidence="1" id="KW-0472">Membrane</keyword>
<dbReference type="InterPro" id="IPR036890">
    <property type="entry name" value="HATPase_C_sf"/>
</dbReference>
<sequence length="931" mass="105044">MRQTVLSNCFDHVRQLLLPLFVCIFTLCSLLQTASANTQIDNLAKIHSIAQDANGFVWLAGHQGLTRFDGSNSITFSASDANWTLPFTWAHEIEPFDDEFIVSSETMGTWLFNPTSGAFNKLDIDTEHESHYHSVEFNGAFYVSSANKIYRYDRERAVTQHLLTMEAPANLITSQTHLYMDAGLQGIYVYKDEKFAPVISETINVVADVGDLLIVVTPDTMYSLQGDKIIASTAVDMGSNGLAKENGSDNFFLIANNGDIKRYNASTLKELPHGYNTAKKARVKAAFHDRSKVLWLATSLGIERLVESSIKNHPIVFDIPNNSNEITLYEEELVIGSFGEGLKTFAPDSTIFPANINAAFSSKAKRIMDLQPVGDDLYIATFDGLWQFQGNTRQLTRVNFAHNDKLLIKLAHHNDMLYLGSNFNGLYIYDLNKEVLVDHITHEQGLPKAEIIDILPFDNGDTWLGTSQGISIYNRFSKYIKNIPNQGPNKIISLEYAADKVFAATLGDGIYILDRQGTLLSVIAQGIEFTYSSTIRDKVWIGSAAGLYKLDPSTHQITLVPATERYSFSDQAILMGESAFYAHYGGILEIPIEQQSFFNADVYISKTIVSGRQYLQNQEINISSASDVVSLDLVSLDYRPGQAKKFKYKINNSAWNYLSGNQLTLTGLASGNYNIEIMATNSLGQWSEKRAYANINVAYPWYWTPQIRVIYVVTLFCLFALLAWTFYLRTQSIHKIYLLLETEIQRKGKSALSTKRHLQSIVTLLAENKQDKAIEIAEQCISAFQNEESEEVPDGLYGSNLNIAVPYFAEYLHRKYHVKLAHDLYDKNNQLSYEMQSNIYKLIYEAITCAILHGDSSCFQLTLKEFKNKLWLTISDDEDSFSHFNNKVTFNMSMYYIRQIANKYNASVNTFEPSDNKGSQIVINFPMMLNS</sequence>
<evidence type="ECO:0000313" key="3">
    <source>
        <dbReference type="EMBL" id="REL26321.1"/>
    </source>
</evidence>
<comment type="caution">
    <text evidence="3">The sequence shown here is derived from an EMBL/GenBank/DDBJ whole genome shotgun (WGS) entry which is preliminary data.</text>
</comment>
<feature type="transmembrane region" description="Helical" evidence="1">
    <location>
        <begin position="709"/>
        <end position="728"/>
    </location>
</feature>
<dbReference type="Gene3D" id="2.130.10.10">
    <property type="entry name" value="YVTN repeat-like/Quinoprotein amine dehydrogenase"/>
    <property type="match status" value="2"/>
</dbReference>
<dbReference type="Proteomes" id="UP000256478">
    <property type="component" value="Unassembled WGS sequence"/>
</dbReference>
<dbReference type="InterPro" id="IPR011123">
    <property type="entry name" value="Y_Y_Y"/>
</dbReference>
<dbReference type="Gene3D" id="2.60.40.10">
    <property type="entry name" value="Immunoglobulins"/>
    <property type="match status" value="1"/>
</dbReference>
<accession>A0A3E0TNY2</accession>
<proteinExistence type="predicted"/>
<keyword evidence="1" id="KW-1133">Transmembrane helix</keyword>
<dbReference type="Gene3D" id="3.30.565.10">
    <property type="entry name" value="Histidine kinase-like ATPase, C-terminal domain"/>
    <property type="match status" value="1"/>
</dbReference>
<protein>
    <recommendedName>
        <fullName evidence="2">Two component regulator three Y domain-containing protein</fullName>
    </recommendedName>
</protein>